<evidence type="ECO:0000313" key="1">
    <source>
        <dbReference type="EMBL" id="PRT53054.1"/>
    </source>
</evidence>
<dbReference type="OrthoDB" id="4167490at2759"/>
<dbReference type="AlphaFoldDB" id="A0A2T0FDH9"/>
<comment type="caution">
    <text evidence="1">The sequence shown here is derived from an EMBL/GenBank/DDBJ whole genome shotgun (WGS) entry which is preliminary data.</text>
</comment>
<dbReference type="EMBL" id="NDIQ01000001">
    <property type="protein sequence ID" value="PRT53054.1"/>
    <property type="molecule type" value="Genomic_DNA"/>
</dbReference>
<name>A0A2T0FDH9_9ASCO</name>
<keyword evidence="2" id="KW-1185">Reference proteome</keyword>
<reference evidence="1 2" key="1">
    <citation type="submission" date="2017-04" db="EMBL/GenBank/DDBJ databases">
        <title>Genome sequencing of [Candida] sorbophila.</title>
        <authorList>
            <person name="Ahn J.O."/>
        </authorList>
    </citation>
    <scope>NUCLEOTIDE SEQUENCE [LARGE SCALE GENOMIC DNA]</scope>
    <source>
        <strain evidence="1 2">DS02</strain>
    </source>
</reference>
<accession>A0A2T0FDH9</accession>
<organism evidence="1 2">
    <name type="scientific">Wickerhamiella sorbophila</name>
    <dbReference type="NCBI Taxonomy" id="45607"/>
    <lineage>
        <taxon>Eukaryota</taxon>
        <taxon>Fungi</taxon>
        <taxon>Dikarya</taxon>
        <taxon>Ascomycota</taxon>
        <taxon>Saccharomycotina</taxon>
        <taxon>Dipodascomycetes</taxon>
        <taxon>Dipodascales</taxon>
        <taxon>Trichomonascaceae</taxon>
        <taxon>Wickerhamiella</taxon>
    </lineage>
</organism>
<dbReference type="GeneID" id="36514423"/>
<sequence>MGFLTCNRSKRCLKDFKSQRSLKRARLEPARKLGIESLPVELLEVILVQSSNFALPQASPTLAQRLRKTPLLAEYMIRGQMLESGQLPTQVTAWPFVTRELLERIGIIDFDSPHIPKSLQESSSPASLDLIIYLVRCGCIPDDADILYSELLRNGRVSDVELLISRNIACKQGAAIQAMELNYHDLAEKLVEAAGAHSLTLADAEQLWAYASQTENKTILNRLMEIEAEHSI</sequence>
<gene>
    <name evidence="1" type="ORF">B9G98_00674</name>
</gene>
<dbReference type="RefSeq" id="XP_024663000.1">
    <property type="nucleotide sequence ID" value="XM_024807232.1"/>
</dbReference>
<dbReference type="Proteomes" id="UP000238350">
    <property type="component" value="Unassembled WGS sequence"/>
</dbReference>
<evidence type="ECO:0000313" key="2">
    <source>
        <dbReference type="Proteomes" id="UP000238350"/>
    </source>
</evidence>
<protein>
    <submittedName>
        <fullName evidence="1">Uncharacterized protein</fullName>
    </submittedName>
</protein>
<proteinExistence type="predicted"/>